<dbReference type="Proteomes" id="UP000185696">
    <property type="component" value="Unassembled WGS sequence"/>
</dbReference>
<feature type="region of interest" description="Disordered" evidence="1">
    <location>
        <begin position="1"/>
        <end position="24"/>
    </location>
</feature>
<protein>
    <submittedName>
        <fullName evidence="2">Uncharacterized protein</fullName>
    </submittedName>
</protein>
<dbReference type="RefSeq" id="WP_075135290.1">
    <property type="nucleotide sequence ID" value="NZ_MSIF01000013.1"/>
</dbReference>
<name>A0A7Z0WJA3_9PSEU</name>
<comment type="caution">
    <text evidence="2">The sequence shown here is derived from an EMBL/GenBank/DDBJ whole genome shotgun (WGS) entry which is preliminary data.</text>
</comment>
<organism evidence="2 3">
    <name type="scientific">Actinophytocola xinjiangensis</name>
    <dbReference type="NCBI Taxonomy" id="485602"/>
    <lineage>
        <taxon>Bacteria</taxon>
        <taxon>Bacillati</taxon>
        <taxon>Actinomycetota</taxon>
        <taxon>Actinomycetes</taxon>
        <taxon>Pseudonocardiales</taxon>
        <taxon>Pseudonocardiaceae</taxon>
    </lineage>
</organism>
<accession>A0A7Z0WJA3</accession>
<reference evidence="2 3" key="1">
    <citation type="submission" date="2016-12" db="EMBL/GenBank/DDBJ databases">
        <title>The draft genome sequence of Actinophytocola xinjiangensis.</title>
        <authorList>
            <person name="Wang W."/>
            <person name="Yuan L."/>
        </authorList>
    </citation>
    <scope>NUCLEOTIDE SEQUENCE [LARGE SCALE GENOMIC DNA]</scope>
    <source>
        <strain evidence="2 3">CGMCC 4.4663</strain>
    </source>
</reference>
<evidence type="ECO:0000313" key="3">
    <source>
        <dbReference type="Proteomes" id="UP000185696"/>
    </source>
</evidence>
<evidence type="ECO:0000256" key="1">
    <source>
        <dbReference type="SAM" id="MobiDB-lite"/>
    </source>
</evidence>
<keyword evidence="3" id="KW-1185">Reference proteome</keyword>
<proteinExistence type="predicted"/>
<evidence type="ECO:0000313" key="2">
    <source>
        <dbReference type="EMBL" id="OLF07986.1"/>
    </source>
</evidence>
<sequence>MLSSHVEWPDDPDPHSGDESPFAPRAPLRRLRVMIDGDLYRVPAQTAATVEEVLTGLLGHEHVTCFRYADNGPPPGTRPYELTDGGRAYEGWVTVDPPDGRPESRGIVFCANRRPVRATAYLDRRRHADEAVAYLDLAPEVAAARRSADALALRVALGMDADLFVTERPYLYLARGRSSRTKVARPAEALAVVGLYLRGQGVYSVDPPLPRGDYFAVGAMELMPAVWRWSAACHQSAAAAGLAGALIARVARALESRDTLHQVINRAKTADTPSAVLSCLDDVVLRLSSAVEISARVAHLALDLGERHPAGWQRQDWVKKVREKDKNLAALVGDRSPGRVLVKGIGALRDSLHLSELDGLLGARRPERPSVLVTLPSSSATELAALFDHFGTATAWGVHEVDQGVRYADPGVFVDQLVVRTIGFLNVVMARTPVERLPNVHGPLPDSPWSAGHHPEPARRGIRWQLGL</sequence>
<gene>
    <name evidence="2" type="ORF">BLA60_24240</name>
</gene>
<dbReference type="AlphaFoldDB" id="A0A7Z0WJA3"/>
<dbReference type="OrthoDB" id="5172694at2"/>
<dbReference type="EMBL" id="MSIF01000013">
    <property type="protein sequence ID" value="OLF07986.1"/>
    <property type="molecule type" value="Genomic_DNA"/>
</dbReference>